<reference evidence="3 4" key="1">
    <citation type="submission" date="2020-02" db="EMBL/GenBank/DDBJ databases">
        <title>Fructobacillus sp. isolated from paper mulberry of Taiwan.</title>
        <authorList>
            <person name="Lin S.-T."/>
        </authorList>
    </citation>
    <scope>NUCLEOTIDE SEQUENCE [LARGE SCALE GENOMIC DNA]</scope>
    <source>
        <strain evidence="3 4">M2-14</strain>
    </source>
</reference>
<organism evidence="3 4">
    <name type="scientific">Fructobacillus broussonetiae</name>
    <dbReference type="NCBI Taxonomy" id="2713173"/>
    <lineage>
        <taxon>Bacteria</taxon>
        <taxon>Bacillati</taxon>
        <taxon>Bacillota</taxon>
        <taxon>Bacilli</taxon>
        <taxon>Lactobacillales</taxon>
        <taxon>Lactobacillaceae</taxon>
        <taxon>Fructobacillus</taxon>
    </lineage>
</organism>
<dbReference type="NCBIfam" id="TIGR00732">
    <property type="entry name" value="dprA"/>
    <property type="match status" value="1"/>
</dbReference>
<evidence type="ECO:0000313" key="3">
    <source>
        <dbReference type="EMBL" id="MBS9338236.1"/>
    </source>
</evidence>
<dbReference type="PANTHER" id="PTHR43022:SF1">
    <property type="entry name" value="PROTEIN SMF"/>
    <property type="match status" value="1"/>
</dbReference>
<evidence type="ECO:0000313" key="4">
    <source>
        <dbReference type="Proteomes" id="UP001519504"/>
    </source>
</evidence>
<dbReference type="Proteomes" id="UP001519504">
    <property type="component" value="Unassembled WGS sequence"/>
</dbReference>
<dbReference type="SUPFAM" id="SSF102405">
    <property type="entry name" value="MCP/YpsA-like"/>
    <property type="match status" value="1"/>
</dbReference>
<dbReference type="Pfam" id="PF02481">
    <property type="entry name" value="DNA_processg_A"/>
    <property type="match status" value="1"/>
</dbReference>
<sequence length="296" mass="32709">MLERDFLLALHLTPGIGRVREQRVIAAIESERVPRFYPWSRFDFAYALREDESKLAFIELFDDYQKTVSMVEESLVIGEEQEPFITYFDQSYPPLLRESFQPPLILFYRGDLRALDLPLLSVVGTRNCTQYGLDAMRHLLPEVIEKGVGVVSGLAKGIDVMAHQTTFSAGGVAIGVVAAGLKHAYPYENRFMQEEVSQRGLLLSEYPGELLANRGHFPERNRIIAGLSAATLVVEARKKSGSLITANLALQNNRDVLAVPGSILSLESEGCNTLIEAGALPACSPSAIMRAVKLIN</sequence>
<evidence type="ECO:0000256" key="1">
    <source>
        <dbReference type="ARBA" id="ARBA00006525"/>
    </source>
</evidence>
<dbReference type="InterPro" id="IPR057666">
    <property type="entry name" value="DrpA_SLOG"/>
</dbReference>
<name>A0ABS5R0U4_9LACO</name>
<gene>
    <name evidence="3" type="primary">dprA</name>
    <name evidence="3" type="ORF">G6R29_01125</name>
</gene>
<protein>
    <submittedName>
        <fullName evidence="3">DNA-protecting protein DprA</fullName>
    </submittedName>
</protein>
<feature type="domain" description="Smf/DprA SLOG" evidence="2">
    <location>
        <begin position="84"/>
        <end position="291"/>
    </location>
</feature>
<proteinExistence type="inferred from homology"/>
<dbReference type="InterPro" id="IPR003488">
    <property type="entry name" value="DprA"/>
</dbReference>
<accession>A0ABS5R0U4</accession>
<dbReference type="Gene3D" id="3.40.50.450">
    <property type="match status" value="1"/>
</dbReference>
<dbReference type="EMBL" id="JAAMFK010000001">
    <property type="protein sequence ID" value="MBS9338236.1"/>
    <property type="molecule type" value="Genomic_DNA"/>
</dbReference>
<keyword evidence="4" id="KW-1185">Reference proteome</keyword>
<evidence type="ECO:0000259" key="2">
    <source>
        <dbReference type="Pfam" id="PF02481"/>
    </source>
</evidence>
<comment type="similarity">
    <text evidence="1">Belongs to the DprA/Smf family.</text>
</comment>
<dbReference type="PANTHER" id="PTHR43022">
    <property type="entry name" value="PROTEIN SMF"/>
    <property type="match status" value="1"/>
</dbReference>
<dbReference type="RefSeq" id="WP_213808518.1">
    <property type="nucleotide sequence ID" value="NZ_JAAMFK010000001.1"/>
</dbReference>
<comment type="caution">
    <text evidence="3">The sequence shown here is derived from an EMBL/GenBank/DDBJ whole genome shotgun (WGS) entry which is preliminary data.</text>
</comment>